<evidence type="ECO:0000256" key="13">
    <source>
        <dbReference type="PROSITE-ProRule" id="PRU00042"/>
    </source>
</evidence>
<keyword evidence="12" id="KW-0539">Nucleus</keyword>
<reference evidence="17" key="1">
    <citation type="submission" date="2025-08" db="UniProtKB">
        <authorList>
            <consortium name="RefSeq"/>
        </authorList>
    </citation>
    <scope>IDENTIFICATION</scope>
    <source>
        <tissue evidence="17">Whole organism</tissue>
    </source>
</reference>
<dbReference type="SMART" id="SM00355">
    <property type="entry name" value="ZnF_C2H2"/>
    <property type="match status" value="4"/>
</dbReference>
<feature type="compositionally biased region" description="Polar residues" evidence="14">
    <location>
        <begin position="101"/>
        <end position="194"/>
    </location>
</feature>
<dbReference type="GO" id="GO:0008270">
    <property type="term" value="F:zinc ion binding"/>
    <property type="evidence" value="ECO:0007669"/>
    <property type="project" value="UniProtKB-KW"/>
</dbReference>
<evidence type="ECO:0000256" key="6">
    <source>
        <dbReference type="ARBA" id="ARBA00022492"/>
    </source>
</evidence>
<dbReference type="GO" id="GO:0005634">
    <property type="term" value="C:nucleus"/>
    <property type="evidence" value="ECO:0007669"/>
    <property type="project" value="UniProtKB-SubCell"/>
</dbReference>
<dbReference type="GO" id="GO:0003677">
    <property type="term" value="F:DNA binding"/>
    <property type="evidence" value="ECO:0007669"/>
    <property type="project" value="UniProtKB-KW"/>
</dbReference>
<protein>
    <recommendedName>
        <fullName evidence="4">Protein hunchback</fullName>
    </recommendedName>
</protein>
<accession>A0A979FXA3</accession>
<keyword evidence="5" id="KW-0217">Developmental protein</keyword>
<evidence type="ECO:0000256" key="1">
    <source>
        <dbReference type="ARBA" id="ARBA00003983"/>
    </source>
</evidence>
<dbReference type="Gene3D" id="3.30.160.60">
    <property type="entry name" value="Classic Zinc Finger"/>
    <property type="match status" value="1"/>
</dbReference>
<proteinExistence type="inferred from homology"/>
<keyword evidence="11" id="KW-0238">DNA-binding</keyword>
<evidence type="ECO:0000256" key="2">
    <source>
        <dbReference type="ARBA" id="ARBA00004123"/>
    </source>
</evidence>
<keyword evidence="8" id="KW-0677">Repeat</keyword>
<dbReference type="Proteomes" id="UP000694843">
    <property type="component" value="Unplaced"/>
</dbReference>
<evidence type="ECO:0000256" key="14">
    <source>
        <dbReference type="SAM" id="MobiDB-lite"/>
    </source>
</evidence>
<dbReference type="RefSeq" id="XP_047741096.1">
    <property type="nucleotide sequence ID" value="XM_047885140.1"/>
</dbReference>
<evidence type="ECO:0000256" key="5">
    <source>
        <dbReference type="ARBA" id="ARBA00022473"/>
    </source>
</evidence>
<dbReference type="GeneID" id="108670849"/>
<dbReference type="PANTHER" id="PTHR24392">
    <property type="entry name" value="ZINC FINGER PROTEIN"/>
    <property type="match status" value="1"/>
</dbReference>
<evidence type="ECO:0000256" key="10">
    <source>
        <dbReference type="ARBA" id="ARBA00022833"/>
    </source>
</evidence>
<evidence type="ECO:0000256" key="12">
    <source>
        <dbReference type="ARBA" id="ARBA00023242"/>
    </source>
</evidence>
<sequence>MERDASFNVKIKTEHDETNYCIPVKPERILFDDEDFSEELPSFWRGKFEDLDYQDQAECSSPSLPDITLPSVEQLSSEQWCSSKTAPQDSSGCASAESPDSGKSPNPGESPNSAESPNPEESPNSAESPNPEESPNSAESPNPVESPNSAKCPNSAESPNPEESPNSAESPNPEESPNSAKSPNPEESPNSAKSPSKIPYFHCAACNCSFARREFWKEHFFEHHAARKRKSCTCAQPRFPSPPPQVMEGKRFSLETSPGKQDNDEEFRAKYSAPLCENTQHSSRKSFSKQKHSSHKTFQCTQCSFKSSRKQDCDRHYLSKHALNKPLACSHCDYTCVLGRQLRIHISSKHTICKAYLCTLCRYSYYRKQHLTRHFYSKHSSVH</sequence>
<comment type="function">
    <text evidence="1">Gap class segmentation protein that controls development of head structures.</text>
</comment>
<evidence type="ECO:0000256" key="3">
    <source>
        <dbReference type="ARBA" id="ARBA00007746"/>
    </source>
</evidence>
<evidence type="ECO:0000256" key="11">
    <source>
        <dbReference type="ARBA" id="ARBA00023125"/>
    </source>
</evidence>
<evidence type="ECO:0000256" key="7">
    <source>
        <dbReference type="ARBA" id="ARBA00022723"/>
    </source>
</evidence>
<name>A0A979FXA3_HYAAZ</name>
<dbReference type="PROSITE" id="PS00028">
    <property type="entry name" value="ZINC_FINGER_C2H2_1"/>
    <property type="match status" value="2"/>
</dbReference>
<keyword evidence="6" id="KW-0302">Gap protein</keyword>
<organism evidence="16 17">
    <name type="scientific">Hyalella azteca</name>
    <name type="common">Amphipod</name>
    <dbReference type="NCBI Taxonomy" id="294128"/>
    <lineage>
        <taxon>Eukaryota</taxon>
        <taxon>Metazoa</taxon>
        <taxon>Ecdysozoa</taxon>
        <taxon>Arthropoda</taxon>
        <taxon>Crustacea</taxon>
        <taxon>Multicrustacea</taxon>
        <taxon>Malacostraca</taxon>
        <taxon>Eumalacostraca</taxon>
        <taxon>Peracarida</taxon>
        <taxon>Amphipoda</taxon>
        <taxon>Senticaudata</taxon>
        <taxon>Talitrida</taxon>
        <taxon>Talitroidea</taxon>
        <taxon>Hyalellidae</taxon>
        <taxon>Hyalella</taxon>
    </lineage>
</organism>
<feature type="domain" description="C2H2-type" evidence="15">
    <location>
        <begin position="298"/>
        <end position="326"/>
    </location>
</feature>
<dbReference type="SUPFAM" id="SSF57667">
    <property type="entry name" value="beta-beta-alpha zinc fingers"/>
    <property type="match status" value="1"/>
</dbReference>
<dbReference type="PANTHER" id="PTHR24392:SF49">
    <property type="entry name" value="PROTEIN HUNCHBACK"/>
    <property type="match status" value="1"/>
</dbReference>
<dbReference type="PROSITE" id="PS50157">
    <property type="entry name" value="ZINC_FINGER_C2H2_2"/>
    <property type="match status" value="2"/>
</dbReference>
<keyword evidence="16" id="KW-1185">Reference proteome</keyword>
<evidence type="ECO:0000256" key="4">
    <source>
        <dbReference type="ARBA" id="ARBA00013638"/>
    </source>
</evidence>
<keyword evidence="10" id="KW-0862">Zinc</keyword>
<evidence type="ECO:0000256" key="9">
    <source>
        <dbReference type="ARBA" id="ARBA00022771"/>
    </source>
</evidence>
<evidence type="ECO:0000313" key="17">
    <source>
        <dbReference type="RefSeq" id="XP_047741096.1"/>
    </source>
</evidence>
<gene>
    <name evidence="17" type="primary">LOC108670849</name>
</gene>
<comment type="subcellular location">
    <subcellularLocation>
        <location evidence="2">Nucleus</location>
    </subcellularLocation>
</comment>
<feature type="region of interest" description="Disordered" evidence="14">
    <location>
        <begin position="75"/>
        <end position="195"/>
    </location>
</feature>
<keyword evidence="9 13" id="KW-0863">Zinc-finger</keyword>
<dbReference type="InterPro" id="IPR036236">
    <property type="entry name" value="Znf_C2H2_sf"/>
</dbReference>
<evidence type="ECO:0000259" key="15">
    <source>
        <dbReference type="PROSITE" id="PS50157"/>
    </source>
</evidence>
<evidence type="ECO:0000256" key="8">
    <source>
        <dbReference type="ARBA" id="ARBA00022737"/>
    </source>
</evidence>
<dbReference type="InterPro" id="IPR013087">
    <property type="entry name" value="Znf_C2H2_type"/>
</dbReference>
<feature type="compositionally biased region" description="Polar residues" evidence="14">
    <location>
        <begin position="75"/>
        <end position="93"/>
    </location>
</feature>
<evidence type="ECO:0000313" key="16">
    <source>
        <dbReference type="Proteomes" id="UP000694843"/>
    </source>
</evidence>
<comment type="similarity">
    <text evidence="3">Belongs to the hunchback C2H2-type zinc-finger protein family.</text>
</comment>
<dbReference type="GO" id="GO:0035282">
    <property type="term" value="P:segmentation"/>
    <property type="evidence" value="ECO:0007669"/>
    <property type="project" value="UniProtKB-KW"/>
</dbReference>
<keyword evidence="7" id="KW-0479">Metal-binding</keyword>
<feature type="domain" description="C2H2-type" evidence="15">
    <location>
        <begin position="356"/>
        <end position="383"/>
    </location>
</feature>
<feature type="region of interest" description="Disordered" evidence="14">
    <location>
        <begin position="234"/>
        <end position="264"/>
    </location>
</feature>
<dbReference type="AlphaFoldDB" id="A0A979FXA3"/>